<dbReference type="Proteomes" id="UP000033874">
    <property type="component" value="Unassembled WGS sequence"/>
</dbReference>
<evidence type="ECO:0000313" key="1">
    <source>
        <dbReference type="EMBL" id="KKW91492.1"/>
    </source>
</evidence>
<keyword evidence="2" id="KW-1185">Reference proteome</keyword>
<dbReference type="AlphaFoldDB" id="A0A0M3AMV3"/>
<name>A0A0M3AMV3_9SPHN</name>
<gene>
    <name evidence="1" type="ORF">YP76_13880</name>
</gene>
<reference evidence="1 2" key="1">
    <citation type="submission" date="2015-04" db="EMBL/GenBank/DDBJ databases">
        <title>Genome sequence of aromatic hydrocarbons-degrading Sphingobium chungbukense DJ77.</title>
        <authorList>
            <person name="Kim Y.-C."/>
            <person name="Chae J.-C."/>
        </authorList>
    </citation>
    <scope>NUCLEOTIDE SEQUENCE [LARGE SCALE GENOMIC DNA]</scope>
    <source>
        <strain evidence="1 2">DJ77</strain>
    </source>
</reference>
<dbReference type="EMBL" id="LBIC01000006">
    <property type="protein sequence ID" value="KKW91492.1"/>
    <property type="molecule type" value="Genomic_DNA"/>
</dbReference>
<proteinExistence type="predicted"/>
<dbReference type="STRING" id="56193.YP76_13880"/>
<protein>
    <submittedName>
        <fullName evidence="1">Uncharacterized protein</fullName>
    </submittedName>
</protein>
<evidence type="ECO:0000313" key="2">
    <source>
        <dbReference type="Proteomes" id="UP000033874"/>
    </source>
</evidence>
<comment type="caution">
    <text evidence="1">The sequence shown here is derived from an EMBL/GenBank/DDBJ whole genome shotgun (WGS) entry which is preliminary data.</text>
</comment>
<dbReference type="RefSeq" id="WP_046764219.1">
    <property type="nucleotide sequence ID" value="NZ_LBIC01000006.1"/>
</dbReference>
<accession>A0A0M3AMV3</accession>
<dbReference type="PATRIC" id="fig|56193.3.peg.2893"/>
<sequence length="62" mass="6517">MPRDGVFDQAGEAYAEEGQVMLDGPDGVAVSLTPGAAEQTARALLRAASDARRQLDGRELES</sequence>
<organism evidence="1 2">
    <name type="scientific">Sphingobium chungbukense</name>
    <dbReference type="NCBI Taxonomy" id="56193"/>
    <lineage>
        <taxon>Bacteria</taxon>
        <taxon>Pseudomonadati</taxon>
        <taxon>Pseudomonadota</taxon>
        <taxon>Alphaproteobacteria</taxon>
        <taxon>Sphingomonadales</taxon>
        <taxon>Sphingomonadaceae</taxon>
        <taxon>Sphingobium</taxon>
    </lineage>
</organism>